<keyword evidence="2" id="KW-1185">Reference proteome</keyword>
<organism evidence="1 2">
    <name type="scientific">Acropora cervicornis</name>
    <name type="common">Staghorn coral</name>
    <dbReference type="NCBI Taxonomy" id="6130"/>
    <lineage>
        <taxon>Eukaryota</taxon>
        <taxon>Metazoa</taxon>
        <taxon>Cnidaria</taxon>
        <taxon>Anthozoa</taxon>
        <taxon>Hexacorallia</taxon>
        <taxon>Scleractinia</taxon>
        <taxon>Astrocoeniina</taxon>
        <taxon>Acroporidae</taxon>
        <taxon>Acropora</taxon>
    </lineage>
</organism>
<sequence length="161" mass="18503">MEEEVKEKVANTRKSPPYFYIFGIKPSTQGWSHNSKQSKFAIKIDIDETVMNPRRAKLPNFVRGKQEQKMLLHAFVLIHPLDDRFGVSPDGVSCFQDVFLVEIKTRSLPNQKQLEKLTQGEQQVKIKVLQIPLQHITGSHLIQSHMQMECTETSLLDVICT</sequence>
<name>A0AAD9PRK3_ACRCE</name>
<dbReference type="Proteomes" id="UP001249851">
    <property type="component" value="Unassembled WGS sequence"/>
</dbReference>
<gene>
    <name evidence="1" type="ORF">P5673_032166</name>
</gene>
<dbReference type="AlphaFoldDB" id="A0AAD9PRK3"/>
<reference evidence="1" key="1">
    <citation type="journal article" date="2023" name="G3 (Bethesda)">
        <title>Whole genome assembly and annotation of the endangered Caribbean coral Acropora cervicornis.</title>
        <authorList>
            <person name="Selwyn J.D."/>
            <person name="Vollmer S.V."/>
        </authorList>
    </citation>
    <scope>NUCLEOTIDE SEQUENCE</scope>
    <source>
        <strain evidence="1">K2</strain>
    </source>
</reference>
<accession>A0AAD9PRK3</accession>
<protein>
    <submittedName>
        <fullName evidence="1">Uncharacterized protein</fullName>
    </submittedName>
</protein>
<dbReference type="EMBL" id="JARQWQ010000168">
    <property type="protein sequence ID" value="KAK2547762.1"/>
    <property type="molecule type" value="Genomic_DNA"/>
</dbReference>
<evidence type="ECO:0000313" key="2">
    <source>
        <dbReference type="Proteomes" id="UP001249851"/>
    </source>
</evidence>
<reference evidence="1" key="2">
    <citation type="journal article" date="2023" name="Science">
        <title>Genomic signatures of disease resistance in endangered staghorn corals.</title>
        <authorList>
            <person name="Vollmer S.V."/>
            <person name="Selwyn J.D."/>
            <person name="Despard B.A."/>
            <person name="Roesel C.L."/>
        </authorList>
    </citation>
    <scope>NUCLEOTIDE SEQUENCE</scope>
    <source>
        <strain evidence="1">K2</strain>
    </source>
</reference>
<comment type="caution">
    <text evidence="1">The sequence shown here is derived from an EMBL/GenBank/DDBJ whole genome shotgun (WGS) entry which is preliminary data.</text>
</comment>
<dbReference type="InterPro" id="IPR011604">
    <property type="entry name" value="PDDEXK-like_dom_sf"/>
</dbReference>
<evidence type="ECO:0000313" key="1">
    <source>
        <dbReference type="EMBL" id="KAK2547762.1"/>
    </source>
</evidence>
<proteinExistence type="predicted"/>
<dbReference type="Gene3D" id="3.90.320.10">
    <property type="match status" value="1"/>
</dbReference>